<comment type="caution">
    <text evidence="2">The sequence shown here is derived from an EMBL/GenBank/DDBJ whole genome shotgun (WGS) entry which is preliminary data.</text>
</comment>
<keyword evidence="3" id="KW-1185">Reference proteome</keyword>
<accession>A0A3D8LBD7</accession>
<reference evidence="3" key="1">
    <citation type="submission" date="2018-08" db="EMBL/GenBank/DDBJ databases">
        <authorList>
            <person name="Liu Z.-W."/>
            <person name="Du Z.-J."/>
        </authorList>
    </citation>
    <scope>NUCLEOTIDE SEQUENCE [LARGE SCALE GENOMIC DNA]</scope>
    <source>
        <strain evidence="3">H4X</strain>
    </source>
</reference>
<dbReference type="PROSITE" id="PS51257">
    <property type="entry name" value="PROKAR_LIPOPROTEIN"/>
    <property type="match status" value="1"/>
</dbReference>
<dbReference type="InterPro" id="IPR013211">
    <property type="entry name" value="LVIVD"/>
</dbReference>
<evidence type="ECO:0008006" key="4">
    <source>
        <dbReference type="Google" id="ProtNLM"/>
    </source>
</evidence>
<evidence type="ECO:0000313" key="2">
    <source>
        <dbReference type="EMBL" id="RDV14718.1"/>
    </source>
</evidence>
<dbReference type="RefSeq" id="WP_115566129.1">
    <property type="nucleotide sequence ID" value="NZ_QRGR01000013.1"/>
</dbReference>
<dbReference type="AlphaFoldDB" id="A0A3D8LBD7"/>
<dbReference type="SUPFAM" id="SSF50969">
    <property type="entry name" value="YVTN repeat-like/Quinoprotein amine dehydrogenase"/>
    <property type="match status" value="1"/>
</dbReference>
<dbReference type="InterPro" id="IPR011044">
    <property type="entry name" value="Quino_amine_DH_bsu"/>
</dbReference>
<evidence type="ECO:0000256" key="1">
    <source>
        <dbReference type="SAM" id="SignalP"/>
    </source>
</evidence>
<dbReference type="OrthoDB" id="1521841at2"/>
<protein>
    <recommendedName>
        <fullName evidence="4">LVIVD repeat-containing protein</fullName>
    </recommendedName>
</protein>
<organism evidence="2 3">
    <name type="scientific">Pontibacter diazotrophicus</name>
    <dbReference type="NCBI Taxonomy" id="1400979"/>
    <lineage>
        <taxon>Bacteria</taxon>
        <taxon>Pseudomonadati</taxon>
        <taxon>Bacteroidota</taxon>
        <taxon>Cytophagia</taxon>
        <taxon>Cytophagales</taxon>
        <taxon>Hymenobacteraceae</taxon>
        <taxon>Pontibacter</taxon>
    </lineage>
</organism>
<dbReference type="Pfam" id="PF08309">
    <property type="entry name" value="LVIVD"/>
    <property type="match status" value="4"/>
</dbReference>
<evidence type="ECO:0000313" key="3">
    <source>
        <dbReference type="Proteomes" id="UP000256708"/>
    </source>
</evidence>
<gene>
    <name evidence="2" type="ORF">DXT99_13730</name>
</gene>
<name>A0A3D8LBD7_9BACT</name>
<feature type="signal peptide" evidence="1">
    <location>
        <begin position="1"/>
        <end position="23"/>
    </location>
</feature>
<dbReference type="Proteomes" id="UP000256708">
    <property type="component" value="Unassembled WGS sequence"/>
</dbReference>
<dbReference type="EMBL" id="QRGR01000013">
    <property type="protein sequence ID" value="RDV14718.1"/>
    <property type="molecule type" value="Genomic_DNA"/>
</dbReference>
<feature type="chain" id="PRO_5017561678" description="LVIVD repeat-containing protein" evidence="1">
    <location>
        <begin position="24"/>
        <end position="434"/>
    </location>
</feature>
<proteinExistence type="predicted"/>
<keyword evidence="1" id="KW-0732">Signal</keyword>
<sequence length="434" mass="47833">MKKNALPILQQVFALLLFFPALLLSSCSDDCETTITYTVQEPVYMMRAELRSAFKINGPRVLEAPGKIYVKGNYLFINEMNEGIHIIDNSDPAAPQTINFVEIPGNIDMAVKGNTLYADSYIDLVAMDISNPLDVKLVNRVENIFPTHGMLVNDTASVFISEFVEKKVTQAYDSDCNGNSAIWRGGWLEFNDGSGSFSSGNASPTAMPGSTAGKGGSMARFTISGNHLYTVSLTDMQLFDISDETDPQAGQKINMGWGIETIFPYDDKLFIGSTNGMHIYDNSNPTSPVHLSTYAHVNSCDPVVVDGDLAWVTLRSGNACAGFTNQLEVIDISNARSPKHLKTYPMQNPHGLGIDQSTLFLCEGEYGLKVFDIKDHLKVDQNLREHFKGQDAFDVIPLGTSLLMIGKDGLYQYDYSDISQIKLLSKIPVMRKDI</sequence>